<keyword evidence="3" id="KW-0548">Nucleotidyltransferase</keyword>
<keyword evidence="4" id="KW-1185">Reference proteome</keyword>
<feature type="domain" description="MobA-like NTP transferase" evidence="2">
    <location>
        <begin position="7"/>
        <end position="167"/>
    </location>
</feature>
<dbReference type="PANTHER" id="PTHR43777">
    <property type="entry name" value="MOLYBDENUM COFACTOR CYTIDYLYLTRANSFERASE"/>
    <property type="match status" value="1"/>
</dbReference>
<dbReference type="PANTHER" id="PTHR43777:SF1">
    <property type="entry name" value="MOLYBDENUM COFACTOR CYTIDYLYLTRANSFERASE"/>
    <property type="match status" value="1"/>
</dbReference>
<dbReference type="InterPro" id="IPR025877">
    <property type="entry name" value="MobA-like_NTP_Trfase"/>
</dbReference>
<evidence type="ECO:0000259" key="2">
    <source>
        <dbReference type="Pfam" id="PF12804"/>
    </source>
</evidence>
<evidence type="ECO:0000256" key="1">
    <source>
        <dbReference type="ARBA" id="ARBA00022842"/>
    </source>
</evidence>
<dbReference type="Pfam" id="PF12804">
    <property type="entry name" value="NTP_transf_3"/>
    <property type="match status" value="1"/>
</dbReference>
<name>A0ABU0HR40_9HYPH</name>
<keyword evidence="1" id="KW-0460">Magnesium</keyword>
<proteinExistence type="predicted"/>
<dbReference type="SUPFAM" id="SSF53448">
    <property type="entry name" value="Nucleotide-diphospho-sugar transferases"/>
    <property type="match status" value="1"/>
</dbReference>
<dbReference type="GO" id="GO:0061602">
    <property type="term" value="F:molybdenum cofactor cytidylyltransferase activity"/>
    <property type="evidence" value="ECO:0007669"/>
    <property type="project" value="UniProtKB-EC"/>
</dbReference>
<reference evidence="3 4" key="1">
    <citation type="submission" date="2023-07" db="EMBL/GenBank/DDBJ databases">
        <title>Genomic Encyclopedia of Type Strains, Phase IV (KMG-IV): sequencing the most valuable type-strain genomes for metagenomic binning, comparative biology and taxonomic classification.</title>
        <authorList>
            <person name="Goeker M."/>
        </authorList>
    </citation>
    <scope>NUCLEOTIDE SEQUENCE [LARGE SCALE GENOMIC DNA]</scope>
    <source>
        <strain evidence="3 4">DSM 19562</strain>
    </source>
</reference>
<accession>A0ABU0HR40</accession>
<evidence type="ECO:0000313" key="3">
    <source>
        <dbReference type="EMBL" id="MDQ0443951.1"/>
    </source>
</evidence>
<dbReference type="Proteomes" id="UP001236369">
    <property type="component" value="Unassembled WGS sequence"/>
</dbReference>
<comment type="caution">
    <text evidence="3">The sequence shown here is derived from an EMBL/GenBank/DDBJ whole genome shotgun (WGS) entry which is preliminary data.</text>
</comment>
<protein>
    <submittedName>
        <fullName evidence="3">Molybdenum cofactor cytidylyltransferase</fullName>
        <ecNumber evidence="3">2.7.7.76</ecNumber>
    </submittedName>
</protein>
<dbReference type="EMBL" id="JAUSVV010000009">
    <property type="protein sequence ID" value="MDQ0443951.1"/>
    <property type="molecule type" value="Genomic_DNA"/>
</dbReference>
<dbReference type="Gene3D" id="3.90.550.10">
    <property type="entry name" value="Spore Coat Polysaccharide Biosynthesis Protein SpsA, Chain A"/>
    <property type="match status" value="1"/>
</dbReference>
<sequence>MTDVATLILAAGRGTRFGAAPKLLALLDGKPLVRRAAEAALAARPRPVVAVLGAHADPVEAALVGLNLRLVRNEAYADGLSTSLKKGISALPPGCEAAIVMLGDMPLVSADLIDCLADAFVRAGSKPAAVIPVHAGRRGNPILLNLRLLGEDIAGLQGDRGAGPLLSGRTDLLEVEGDASTTLDIDTPEALAELTTPRM</sequence>
<keyword evidence="3" id="KW-0808">Transferase</keyword>
<dbReference type="RefSeq" id="WP_238249336.1">
    <property type="nucleotide sequence ID" value="NZ_BPQX01000028.1"/>
</dbReference>
<dbReference type="InterPro" id="IPR029044">
    <property type="entry name" value="Nucleotide-diphossugar_trans"/>
</dbReference>
<dbReference type="CDD" id="cd04182">
    <property type="entry name" value="GT_2_like_f"/>
    <property type="match status" value="1"/>
</dbReference>
<dbReference type="EC" id="2.7.7.76" evidence="3"/>
<evidence type="ECO:0000313" key="4">
    <source>
        <dbReference type="Proteomes" id="UP001236369"/>
    </source>
</evidence>
<gene>
    <name evidence="3" type="ORF">QO016_003459</name>
</gene>
<organism evidence="3 4">
    <name type="scientific">Methylobacterium persicinum</name>
    <dbReference type="NCBI Taxonomy" id="374426"/>
    <lineage>
        <taxon>Bacteria</taxon>
        <taxon>Pseudomonadati</taxon>
        <taxon>Pseudomonadota</taxon>
        <taxon>Alphaproteobacteria</taxon>
        <taxon>Hyphomicrobiales</taxon>
        <taxon>Methylobacteriaceae</taxon>
        <taxon>Methylobacterium</taxon>
    </lineage>
</organism>